<evidence type="ECO:0000313" key="9">
    <source>
        <dbReference type="Proteomes" id="UP001211711"/>
    </source>
</evidence>
<keyword evidence="3" id="KW-0540">Nuclease</keyword>
<organism evidence="8 9">
    <name type="scientific">Sphaerospermopsis kisseleviana CS-549</name>
    <dbReference type="NCBI Taxonomy" id="3021783"/>
    <lineage>
        <taxon>Bacteria</taxon>
        <taxon>Bacillati</taxon>
        <taxon>Cyanobacteriota</taxon>
        <taxon>Cyanophyceae</taxon>
        <taxon>Nostocales</taxon>
        <taxon>Aphanizomenonaceae</taxon>
        <taxon>Sphaerospermopsis</taxon>
        <taxon>Sphaerospermopsis kisseleviana</taxon>
    </lineage>
</organism>
<evidence type="ECO:0000256" key="5">
    <source>
        <dbReference type="ARBA" id="ARBA00022801"/>
    </source>
</evidence>
<evidence type="ECO:0000256" key="4">
    <source>
        <dbReference type="ARBA" id="ARBA00022759"/>
    </source>
</evidence>
<keyword evidence="7" id="KW-0346">Stress response</keyword>
<dbReference type="RefSeq" id="WP_272111000.1">
    <property type="nucleotide sequence ID" value="NZ_JAQMTI010000318.1"/>
</dbReference>
<keyword evidence="4" id="KW-0255">Endonuclease</keyword>
<evidence type="ECO:0000256" key="2">
    <source>
        <dbReference type="ARBA" id="ARBA00022649"/>
    </source>
</evidence>
<dbReference type="Gene3D" id="3.30.920.30">
    <property type="entry name" value="Hypothetical protein"/>
    <property type="match status" value="1"/>
</dbReference>
<evidence type="ECO:0000313" key="8">
    <source>
        <dbReference type="EMBL" id="MDB9444474.1"/>
    </source>
</evidence>
<keyword evidence="6" id="KW-0694">RNA-binding</keyword>
<evidence type="ECO:0000256" key="7">
    <source>
        <dbReference type="ARBA" id="ARBA00023016"/>
    </source>
</evidence>
<reference evidence="8 9" key="1">
    <citation type="submission" date="2023-01" db="EMBL/GenBank/DDBJ databases">
        <title>Genomes from the Australian National Cyanobacteria Reference Collection.</title>
        <authorList>
            <person name="Willis A."/>
            <person name="Lee E.M.F."/>
        </authorList>
    </citation>
    <scope>NUCLEOTIDE SEQUENCE [LARGE SCALE GENOMIC DNA]</scope>
    <source>
        <strain evidence="8 9">CS-549</strain>
    </source>
</reference>
<proteinExistence type="inferred from homology"/>
<keyword evidence="2" id="KW-1277">Toxin-antitoxin system</keyword>
<evidence type="ECO:0000256" key="1">
    <source>
        <dbReference type="ARBA" id="ARBA00006620"/>
    </source>
</evidence>
<dbReference type="Proteomes" id="UP001211711">
    <property type="component" value="Unassembled WGS sequence"/>
</dbReference>
<dbReference type="InterPro" id="IPR038570">
    <property type="entry name" value="HicA_sf"/>
</dbReference>
<sequence>MPSVPILKPAEVIKTFTKLGWEVSRQRGSHIIMTKEGHPATLSIPNHNQVARGTLRSLISKAGITVEEFIEMLEN</sequence>
<name>A0ABT4ZZN1_9CYAN</name>
<evidence type="ECO:0000256" key="6">
    <source>
        <dbReference type="ARBA" id="ARBA00022884"/>
    </source>
</evidence>
<dbReference type="SUPFAM" id="SSF54786">
    <property type="entry name" value="YcfA/nrd intein domain"/>
    <property type="match status" value="1"/>
</dbReference>
<comment type="similarity">
    <text evidence="1">Belongs to the HicA mRNA interferase family.</text>
</comment>
<keyword evidence="5" id="KW-0378">Hydrolase</keyword>
<comment type="caution">
    <text evidence="8">The sequence shown here is derived from an EMBL/GenBank/DDBJ whole genome shotgun (WGS) entry which is preliminary data.</text>
</comment>
<dbReference type="EMBL" id="JAQMTI010000318">
    <property type="protein sequence ID" value="MDB9444474.1"/>
    <property type="molecule type" value="Genomic_DNA"/>
</dbReference>
<evidence type="ECO:0000256" key="3">
    <source>
        <dbReference type="ARBA" id="ARBA00022722"/>
    </source>
</evidence>
<dbReference type="InterPro" id="IPR012933">
    <property type="entry name" value="HicA_mRNA_interferase"/>
</dbReference>
<accession>A0ABT4ZZN1</accession>
<keyword evidence="9" id="KW-1185">Reference proteome</keyword>
<dbReference type="Pfam" id="PF07927">
    <property type="entry name" value="HicA_toxin"/>
    <property type="match status" value="1"/>
</dbReference>
<protein>
    <submittedName>
        <fullName evidence="8">Type II toxin-antitoxin system HicA family toxin</fullName>
    </submittedName>
</protein>
<gene>
    <name evidence="8" type="ORF">PN497_24430</name>
</gene>